<keyword evidence="4" id="KW-0456">Lyase</keyword>
<dbReference type="PANTHER" id="PTHR43525:SF2">
    <property type="entry name" value="CYSTATHIONINE BETA-LYASE-RELATED"/>
    <property type="match status" value="1"/>
</dbReference>
<dbReference type="InterPro" id="IPR015422">
    <property type="entry name" value="PyrdxlP-dep_Trfase_small"/>
</dbReference>
<proteinExistence type="inferred from homology"/>
<dbReference type="InterPro" id="IPR015421">
    <property type="entry name" value="PyrdxlP-dep_Trfase_major"/>
</dbReference>
<keyword evidence="7" id="KW-0808">Transferase</keyword>
<comment type="caution">
    <text evidence="7">The sequence shown here is derived from an EMBL/GenBank/DDBJ whole genome shotgun (WGS) entry which is preliminary data.</text>
</comment>
<evidence type="ECO:0000256" key="3">
    <source>
        <dbReference type="ARBA" id="ARBA00022898"/>
    </source>
</evidence>
<dbReference type="Gene3D" id="3.40.640.10">
    <property type="entry name" value="Type I PLP-dependent aspartate aminotransferase-like (Major domain)"/>
    <property type="match status" value="1"/>
</dbReference>
<dbReference type="OrthoDB" id="3224382at2"/>
<dbReference type="InterPro" id="IPR015424">
    <property type="entry name" value="PyrdxlP-dep_Trfase"/>
</dbReference>
<dbReference type="Pfam" id="PF00155">
    <property type="entry name" value="Aminotran_1_2"/>
    <property type="match status" value="1"/>
</dbReference>
<evidence type="ECO:0000256" key="2">
    <source>
        <dbReference type="ARBA" id="ARBA00012224"/>
    </source>
</evidence>
<comment type="cofactor">
    <cofactor evidence="1">
        <name>pyridoxal 5'-phosphate</name>
        <dbReference type="ChEBI" id="CHEBI:597326"/>
    </cofactor>
</comment>
<dbReference type="Proteomes" id="UP000320244">
    <property type="component" value="Unassembled WGS sequence"/>
</dbReference>
<dbReference type="InterPro" id="IPR051798">
    <property type="entry name" value="Class-II_PLP-Dep_Aminotrans"/>
</dbReference>
<feature type="domain" description="Aminotransferase class I/classII large" evidence="6">
    <location>
        <begin position="46"/>
        <end position="371"/>
    </location>
</feature>
<dbReference type="PANTHER" id="PTHR43525">
    <property type="entry name" value="PROTEIN MALY"/>
    <property type="match status" value="1"/>
</dbReference>
<evidence type="ECO:0000256" key="1">
    <source>
        <dbReference type="ARBA" id="ARBA00001933"/>
    </source>
</evidence>
<organism evidence="7 8">
    <name type="scientific">Leekyejoonella antrihumi</name>
    <dbReference type="NCBI Taxonomy" id="1660198"/>
    <lineage>
        <taxon>Bacteria</taxon>
        <taxon>Bacillati</taxon>
        <taxon>Actinomycetota</taxon>
        <taxon>Actinomycetes</taxon>
        <taxon>Micrococcales</taxon>
        <taxon>Dermacoccaceae</taxon>
        <taxon>Leekyejoonella</taxon>
    </lineage>
</organism>
<dbReference type="Gene3D" id="3.90.1150.10">
    <property type="entry name" value="Aspartate Aminotransferase, domain 1"/>
    <property type="match status" value="1"/>
</dbReference>
<dbReference type="CDD" id="cd00609">
    <property type="entry name" value="AAT_like"/>
    <property type="match status" value="1"/>
</dbReference>
<dbReference type="GO" id="GO:0047804">
    <property type="term" value="F:cysteine-S-conjugate beta-lyase activity"/>
    <property type="evidence" value="ECO:0007669"/>
    <property type="project" value="UniProtKB-EC"/>
</dbReference>
<dbReference type="SUPFAM" id="SSF53383">
    <property type="entry name" value="PLP-dependent transferases"/>
    <property type="match status" value="1"/>
</dbReference>
<dbReference type="EMBL" id="VCQV01000003">
    <property type="protein sequence ID" value="TWP38368.1"/>
    <property type="molecule type" value="Genomic_DNA"/>
</dbReference>
<dbReference type="GO" id="GO:0008483">
    <property type="term" value="F:transaminase activity"/>
    <property type="evidence" value="ECO:0007669"/>
    <property type="project" value="UniProtKB-KW"/>
</dbReference>
<evidence type="ECO:0000256" key="4">
    <source>
        <dbReference type="ARBA" id="ARBA00023239"/>
    </source>
</evidence>
<accession>A0A563E722</accession>
<keyword evidence="8" id="KW-1185">Reference proteome</keyword>
<evidence type="ECO:0000259" key="6">
    <source>
        <dbReference type="Pfam" id="PF00155"/>
    </source>
</evidence>
<dbReference type="GO" id="GO:0030170">
    <property type="term" value="F:pyridoxal phosphate binding"/>
    <property type="evidence" value="ECO:0007669"/>
    <property type="project" value="InterPro"/>
</dbReference>
<name>A0A563E722_9MICO</name>
<comment type="similarity">
    <text evidence="5">Belongs to the class-II pyridoxal-phosphate-dependent aminotransferase family. MalY/PatB cystathionine beta-lyase subfamily.</text>
</comment>
<evidence type="ECO:0000313" key="8">
    <source>
        <dbReference type="Proteomes" id="UP000320244"/>
    </source>
</evidence>
<sequence>MRFPSLAELQDRLSAKWTTHPAGVLPMTIAEMDVALAEPVAAALADAIRRSDTGYFGGSQGLGEAFAEFSRDRWGWVVDPNRLKAVTDVGVGAVELLRRLGANRKKVAFSPPVYPPFFDWVREAGGTLAEVPLARDGASWRLDLDALDAAFAGGIAAYILCNPHNPVGRVHRRQELERLVQSARRHGVAIVSDEIHAPLALDPDGFTPLLALDAAADVGYALVSASKGWNLAGLKCAAVVTASSQTAAVVDGFPPDTQWRVGQLGVIGSVAAYRSGAGWLDALIVELRRKRDLLADLIDTELPGVVWDRPEAGYLAWLDCSGVFPQLDARDEFLRAGVALEPGARFGGSAGEFVRLNFATSDDVLEEAVARMSRAVGQRRA</sequence>
<evidence type="ECO:0000256" key="5">
    <source>
        <dbReference type="ARBA" id="ARBA00037974"/>
    </source>
</evidence>
<reference evidence="7 8" key="2">
    <citation type="submission" date="2019-08" db="EMBL/GenBank/DDBJ databases">
        <title>Jejuicoccus antrihumi gen. nov., sp. nov., a new member of the family Dermacoccaceae isolated from a cave.</title>
        <authorList>
            <person name="Schumann P."/>
            <person name="Kim I.S."/>
        </authorList>
    </citation>
    <scope>NUCLEOTIDE SEQUENCE [LARGE SCALE GENOMIC DNA]</scope>
    <source>
        <strain evidence="7 8">C5-26</strain>
    </source>
</reference>
<protein>
    <recommendedName>
        <fullName evidence="2">cysteine-S-conjugate beta-lyase</fullName>
        <ecNumber evidence="2">4.4.1.13</ecNumber>
    </recommendedName>
</protein>
<evidence type="ECO:0000313" key="7">
    <source>
        <dbReference type="EMBL" id="TWP38368.1"/>
    </source>
</evidence>
<dbReference type="InterPro" id="IPR004839">
    <property type="entry name" value="Aminotransferase_I/II_large"/>
</dbReference>
<keyword evidence="7" id="KW-0032">Aminotransferase</keyword>
<reference evidence="7 8" key="1">
    <citation type="submission" date="2019-05" db="EMBL/GenBank/DDBJ databases">
        <authorList>
            <person name="Lee S.D."/>
        </authorList>
    </citation>
    <scope>NUCLEOTIDE SEQUENCE [LARGE SCALE GENOMIC DNA]</scope>
    <source>
        <strain evidence="7 8">C5-26</strain>
    </source>
</reference>
<dbReference type="AlphaFoldDB" id="A0A563E722"/>
<keyword evidence="3" id="KW-0663">Pyridoxal phosphate</keyword>
<dbReference type="EC" id="4.4.1.13" evidence="2"/>
<gene>
    <name evidence="7" type="ORF">FGL98_03730</name>
</gene>